<sequence>MRVPSRYKAALAAVCLTAAAAARAERVAGAALPDEARPVEANRYRVEKSYEETLKFYKAVYPPGRYPRKAIVNQPGVKAVHIVNPESKPGGWEGLNVYELNGETRVFVLVSPKEKKSRR</sequence>
<dbReference type="AlphaFoldDB" id="A0A7I9VNT8"/>
<feature type="chain" id="PRO_5029735702" evidence="1">
    <location>
        <begin position="25"/>
        <end position="119"/>
    </location>
</feature>
<name>A0A7I9VNT8_9BACT</name>
<dbReference type="EMBL" id="BJTG01000006">
    <property type="protein sequence ID" value="GEJ57868.1"/>
    <property type="molecule type" value="Genomic_DNA"/>
</dbReference>
<evidence type="ECO:0000256" key="1">
    <source>
        <dbReference type="SAM" id="SignalP"/>
    </source>
</evidence>
<organism evidence="2 3">
    <name type="scientific">Anaeromyxobacter diazotrophicus</name>
    <dbReference type="NCBI Taxonomy" id="2590199"/>
    <lineage>
        <taxon>Bacteria</taxon>
        <taxon>Pseudomonadati</taxon>
        <taxon>Myxococcota</taxon>
        <taxon>Myxococcia</taxon>
        <taxon>Myxococcales</taxon>
        <taxon>Cystobacterineae</taxon>
        <taxon>Anaeromyxobacteraceae</taxon>
        <taxon>Anaeromyxobacter</taxon>
    </lineage>
</organism>
<comment type="caution">
    <text evidence="2">The sequence shown here is derived from an EMBL/GenBank/DDBJ whole genome shotgun (WGS) entry which is preliminary data.</text>
</comment>
<accession>A0A7I9VNT8</accession>
<dbReference type="Proteomes" id="UP000503640">
    <property type="component" value="Unassembled WGS sequence"/>
</dbReference>
<proteinExistence type="predicted"/>
<gene>
    <name evidence="2" type="ORF">AMYX_26090</name>
</gene>
<feature type="signal peptide" evidence="1">
    <location>
        <begin position="1"/>
        <end position="24"/>
    </location>
</feature>
<protein>
    <submittedName>
        <fullName evidence="2">Uncharacterized protein</fullName>
    </submittedName>
</protein>
<keyword evidence="3" id="KW-1185">Reference proteome</keyword>
<keyword evidence="1" id="KW-0732">Signal</keyword>
<evidence type="ECO:0000313" key="3">
    <source>
        <dbReference type="Proteomes" id="UP000503640"/>
    </source>
</evidence>
<reference evidence="3" key="1">
    <citation type="journal article" date="2020" name="Appl. Environ. Microbiol.">
        <title>Diazotrophic Anaeromyxobacter Isolates from Soils.</title>
        <authorList>
            <person name="Masuda Y."/>
            <person name="Yamanaka H."/>
            <person name="Xu Z.X."/>
            <person name="Shiratori Y."/>
            <person name="Aono T."/>
            <person name="Amachi S."/>
            <person name="Senoo K."/>
            <person name="Itoh H."/>
        </authorList>
    </citation>
    <scope>NUCLEOTIDE SEQUENCE [LARGE SCALE GENOMIC DNA]</scope>
    <source>
        <strain evidence="3">R267</strain>
    </source>
</reference>
<evidence type="ECO:0000313" key="2">
    <source>
        <dbReference type="EMBL" id="GEJ57868.1"/>
    </source>
</evidence>